<proteinExistence type="predicted"/>
<evidence type="ECO:0000313" key="3">
    <source>
        <dbReference type="EMBL" id="MBL3675615.1"/>
    </source>
</evidence>
<organism evidence="3 4">
    <name type="scientific">Paracoccus aerius</name>
    <dbReference type="NCBI Taxonomy" id="1915382"/>
    <lineage>
        <taxon>Bacteria</taxon>
        <taxon>Pseudomonadati</taxon>
        <taxon>Pseudomonadota</taxon>
        <taxon>Alphaproteobacteria</taxon>
        <taxon>Rhodobacterales</taxon>
        <taxon>Paracoccaceae</taxon>
        <taxon>Paracoccus</taxon>
    </lineage>
</organism>
<dbReference type="Gene3D" id="1.10.10.10">
    <property type="entry name" value="Winged helix-like DNA-binding domain superfamily/Winged helix DNA-binding domain"/>
    <property type="match status" value="1"/>
</dbReference>
<keyword evidence="4" id="KW-1185">Reference proteome</keyword>
<reference evidence="3 4" key="1">
    <citation type="submission" date="2021-01" db="EMBL/GenBank/DDBJ databases">
        <title>011410 draft genome.</title>
        <authorList>
            <person name="Lang L."/>
        </authorList>
    </citation>
    <scope>NUCLEOTIDE SEQUENCE [LARGE SCALE GENOMIC DNA]</scope>
    <source>
        <strain evidence="3 4">KCTC 42845</strain>
    </source>
</reference>
<gene>
    <name evidence="3" type="ORF">JL111_19280</name>
</gene>
<feature type="compositionally biased region" description="Acidic residues" evidence="2">
    <location>
        <begin position="166"/>
        <end position="175"/>
    </location>
</feature>
<sequence length="190" mass="20583">MTQGQDNRLVNQRQLAEIFGVTRETIRKWADLGMPTRGGERKARLYLPSEVIKWREERAERAAIESVAITDIEEAKRRKLAAEAALAELELAKARDEVAEIELMGAEVGKAFARCRARLLGIGAAVVPRLQLAVDGVEMKRIVDDEVHLALGELSNGALELASGADEADQEDDLPADGGDAGAASRPDAE</sequence>
<evidence type="ECO:0000313" key="4">
    <source>
        <dbReference type="Proteomes" id="UP000644749"/>
    </source>
</evidence>
<feature type="compositionally biased region" description="Low complexity" evidence="2">
    <location>
        <begin position="176"/>
        <end position="190"/>
    </location>
</feature>
<feature type="region of interest" description="Disordered" evidence="2">
    <location>
        <begin position="161"/>
        <end position="190"/>
    </location>
</feature>
<dbReference type="InterPro" id="IPR009061">
    <property type="entry name" value="DNA-bd_dom_put_sf"/>
</dbReference>
<protein>
    <submittedName>
        <fullName evidence="3">Terminase small subunit</fullName>
    </submittedName>
</protein>
<dbReference type="InterPro" id="IPR036388">
    <property type="entry name" value="WH-like_DNA-bd_sf"/>
</dbReference>
<dbReference type="EMBL" id="JAESHT010000034">
    <property type="protein sequence ID" value="MBL3675615.1"/>
    <property type="molecule type" value="Genomic_DNA"/>
</dbReference>
<feature type="coiled-coil region" evidence="1">
    <location>
        <begin position="72"/>
        <end position="104"/>
    </location>
</feature>
<dbReference type="RefSeq" id="WP_191312923.1">
    <property type="nucleotide sequence ID" value="NZ_BNCL01000035.1"/>
</dbReference>
<accession>A0ABS1SAQ3</accession>
<dbReference type="SUPFAM" id="SSF46955">
    <property type="entry name" value="Putative DNA-binding domain"/>
    <property type="match status" value="1"/>
</dbReference>
<name>A0ABS1SAQ3_9RHOB</name>
<evidence type="ECO:0000256" key="1">
    <source>
        <dbReference type="SAM" id="Coils"/>
    </source>
</evidence>
<evidence type="ECO:0000256" key="2">
    <source>
        <dbReference type="SAM" id="MobiDB-lite"/>
    </source>
</evidence>
<keyword evidence="1" id="KW-0175">Coiled coil</keyword>
<comment type="caution">
    <text evidence="3">The sequence shown here is derived from an EMBL/GenBank/DDBJ whole genome shotgun (WGS) entry which is preliminary data.</text>
</comment>
<dbReference type="Proteomes" id="UP000644749">
    <property type="component" value="Unassembled WGS sequence"/>
</dbReference>